<comment type="caution">
    <text evidence="2">The sequence shown here is derived from an EMBL/GenBank/DDBJ whole genome shotgun (WGS) entry which is preliminary data.</text>
</comment>
<proteinExistence type="predicted"/>
<evidence type="ECO:0000313" key="2">
    <source>
        <dbReference type="EMBL" id="MXU64913.1"/>
    </source>
</evidence>
<gene>
    <name evidence="2" type="ORF">GSH16_05610</name>
</gene>
<evidence type="ECO:0000256" key="1">
    <source>
        <dbReference type="SAM" id="SignalP"/>
    </source>
</evidence>
<protein>
    <submittedName>
        <fullName evidence="2">Uncharacterized protein</fullName>
    </submittedName>
</protein>
<organism evidence="2 3">
    <name type="scientific">Oceanomicrobium pacificus</name>
    <dbReference type="NCBI Taxonomy" id="2692916"/>
    <lineage>
        <taxon>Bacteria</taxon>
        <taxon>Pseudomonadati</taxon>
        <taxon>Pseudomonadota</taxon>
        <taxon>Alphaproteobacteria</taxon>
        <taxon>Rhodobacterales</taxon>
        <taxon>Paracoccaceae</taxon>
        <taxon>Oceanomicrobium</taxon>
    </lineage>
</organism>
<sequence>MFKRLLSLALVFGAVSTAPPLYAQSVCGDRDSVIDQLESRFGEVHAHSGLTGPGALLEIWTSPETGSFTVLMTRPNGSTCVMTTGEHWLDRAATMPVMGDPA</sequence>
<keyword evidence="3" id="KW-1185">Reference proteome</keyword>
<dbReference type="EMBL" id="WUWG01000001">
    <property type="protein sequence ID" value="MXU64913.1"/>
    <property type="molecule type" value="Genomic_DNA"/>
</dbReference>
<dbReference type="Proteomes" id="UP000436016">
    <property type="component" value="Unassembled WGS sequence"/>
</dbReference>
<feature type="signal peptide" evidence="1">
    <location>
        <begin position="1"/>
        <end position="23"/>
    </location>
</feature>
<name>A0A6B0TVC0_9RHOB</name>
<accession>A0A6B0TVC0</accession>
<keyword evidence="1" id="KW-0732">Signal</keyword>
<dbReference type="RefSeq" id="WP_160852716.1">
    <property type="nucleotide sequence ID" value="NZ_WUWG01000001.1"/>
</dbReference>
<dbReference type="AlphaFoldDB" id="A0A6B0TVC0"/>
<feature type="chain" id="PRO_5025643089" evidence="1">
    <location>
        <begin position="24"/>
        <end position="102"/>
    </location>
</feature>
<reference evidence="2 3" key="1">
    <citation type="submission" date="2019-12" db="EMBL/GenBank/DDBJ databases">
        <title>Strain KN286 was isolated from seawater, which was collected from Caroline Seamount in the tropical western Pacific.</title>
        <authorList>
            <person name="Wang Q."/>
        </authorList>
    </citation>
    <scope>NUCLEOTIDE SEQUENCE [LARGE SCALE GENOMIC DNA]</scope>
    <source>
        <strain evidence="2 3">KN286</strain>
    </source>
</reference>
<evidence type="ECO:0000313" key="3">
    <source>
        <dbReference type="Proteomes" id="UP000436016"/>
    </source>
</evidence>